<dbReference type="Proteomes" id="UP001057402">
    <property type="component" value="Chromosome 7"/>
</dbReference>
<evidence type="ECO:0000313" key="1">
    <source>
        <dbReference type="EMBL" id="KAI4340322.1"/>
    </source>
</evidence>
<evidence type="ECO:0000313" key="2">
    <source>
        <dbReference type="Proteomes" id="UP001057402"/>
    </source>
</evidence>
<dbReference type="EMBL" id="CM042886">
    <property type="protein sequence ID" value="KAI4340322.1"/>
    <property type="molecule type" value="Genomic_DNA"/>
</dbReference>
<accession>A0ACB9NXE5</accession>
<sequence length="375" mass="42798">MDYLCCSTLFPSLPGFTFKTCFHPLSHPRRRSASVVVAGVSRFHPSLNIPLLPLSTTGIYLTRILQNQRQLFHVALDEELCLLASQRDETALRIAAAVDDHHHDEACLYRRIAEVKQREWQVSIRDLMYADVLFKFGEIKVHLVPRLCKCIYNGRLELWPAKDWELESIHGIDSLEMIKEHVAAVIGLRADSSVSDNWAITRVERPLLREIYGDSISYGYFLKSASLRHNLEHLLTLSHPKRSSRNNNFRGSNLIFGHTNKFQAARSQIMEEKRQEKLRCYLLGFDKETLQRCMKIRSKEAADLIEKHTAALFGEGKTGSLTSDETILSSFSSLKRLVLEAIAFGSFLWDVEEHVDAVYKLNDNLHSGPPCTETS</sequence>
<proteinExistence type="predicted"/>
<name>A0ACB9NXE5_9MYRT</name>
<keyword evidence="2" id="KW-1185">Reference proteome</keyword>
<protein>
    <submittedName>
        <fullName evidence="1">Uncharacterized protein</fullName>
    </submittedName>
</protein>
<organism evidence="1 2">
    <name type="scientific">Melastoma candidum</name>
    <dbReference type="NCBI Taxonomy" id="119954"/>
    <lineage>
        <taxon>Eukaryota</taxon>
        <taxon>Viridiplantae</taxon>
        <taxon>Streptophyta</taxon>
        <taxon>Embryophyta</taxon>
        <taxon>Tracheophyta</taxon>
        <taxon>Spermatophyta</taxon>
        <taxon>Magnoliopsida</taxon>
        <taxon>eudicotyledons</taxon>
        <taxon>Gunneridae</taxon>
        <taxon>Pentapetalae</taxon>
        <taxon>rosids</taxon>
        <taxon>malvids</taxon>
        <taxon>Myrtales</taxon>
        <taxon>Melastomataceae</taxon>
        <taxon>Melastomatoideae</taxon>
        <taxon>Melastomateae</taxon>
        <taxon>Melastoma</taxon>
    </lineage>
</organism>
<comment type="caution">
    <text evidence="1">The sequence shown here is derived from an EMBL/GenBank/DDBJ whole genome shotgun (WGS) entry which is preliminary data.</text>
</comment>
<reference evidence="2" key="1">
    <citation type="journal article" date="2023" name="Front. Plant Sci.">
        <title>Chromosomal-level genome assembly of Melastoma candidum provides insights into trichome evolution.</title>
        <authorList>
            <person name="Zhong Y."/>
            <person name="Wu W."/>
            <person name="Sun C."/>
            <person name="Zou P."/>
            <person name="Liu Y."/>
            <person name="Dai S."/>
            <person name="Zhou R."/>
        </authorList>
    </citation>
    <scope>NUCLEOTIDE SEQUENCE [LARGE SCALE GENOMIC DNA]</scope>
</reference>
<gene>
    <name evidence="1" type="ORF">MLD38_025172</name>
</gene>